<dbReference type="EMBL" id="BMLS01000002">
    <property type="protein sequence ID" value="GGO67749.1"/>
    <property type="molecule type" value="Genomic_DNA"/>
</dbReference>
<organism evidence="2 3">
    <name type="scientific">Bowmanella pacifica</name>
    <dbReference type="NCBI Taxonomy" id="502051"/>
    <lineage>
        <taxon>Bacteria</taxon>
        <taxon>Pseudomonadati</taxon>
        <taxon>Pseudomonadota</taxon>
        <taxon>Gammaproteobacteria</taxon>
        <taxon>Alteromonadales</taxon>
        <taxon>Alteromonadaceae</taxon>
        <taxon>Bowmanella</taxon>
    </lineage>
</organism>
<evidence type="ECO:0008006" key="4">
    <source>
        <dbReference type="Google" id="ProtNLM"/>
    </source>
</evidence>
<protein>
    <recommendedName>
        <fullName evidence="4">DUF2188 domain-containing protein</fullName>
    </recommendedName>
</protein>
<dbReference type="RefSeq" id="WP_188692599.1">
    <property type="nucleotide sequence ID" value="NZ_BMLS01000002.1"/>
</dbReference>
<accession>A0A918DHS2</accession>
<reference evidence="2" key="1">
    <citation type="journal article" date="2014" name="Int. J. Syst. Evol. Microbiol.">
        <title>Complete genome sequence of Corynebacterium casei LMG S-19264T (=DSM 44701T), isolated from a smear-ripened cheese.</title>
        <authorList>
            <consortium name="US DOE Joint Genome Institute (JGI-PGF)"/>
            <person name="Walter F."/>
            <person name="Albersmeier A."/>
            <person name="Kalinowski J."/>
            <person name="Ruckert C."/>
        </authorList>
    </citation>
    <scope>NUCLEOTIDE SEQUENCE</scope>
    <source>
        <strain evidence="2">CGMCC 1.7086</strain>
    </source>
</reference>
<keyword evidence="3" id="KW-1185">Reference proteome</keyword>
<dbReference type="InterPro" id="IPR018691">
    <property type="entry name" value="DUF2188"/>
</dbReference>
<proteinExistence type="predicted"/>
<gene>
    <name evidence="2" type="ORF">GCM10010982_14990</name>
</gene>
<dbReference type="Pfam" id="PF09954">
    <property type="entry name" value="DUF2188"/>
    <property type="match status" value="1"/>
</dbReference>
<dbReference type="AlphaFoldDB" id="A0A918DHS2"/>
<evidence type="ECO:0000313" key="3">
    <source>
        <dbReference type="Proteomes" id="UP000606935"/>
    </source>
</evidence>
<feature type="compositionally biased region" description="Basic and acidic residues" evidence="1">
    <location>
        <begin position="53"/>
        <end position="66"/>
    </location>
</feature>
<reference evidence="2" key="2">
    <citation type="submission" date="2020-09" db="EMBL/GenBank/DDBJ databases">
        <authorList>
            <person name="Sun Q."/>
            <person name="Zhou Y."/>
        </authorList>
    </citation>
    <scope>NUCLEOTIDE SEQUENCE</scope>
    <source>
        <strain evidence="2">CGMCC 1.7086</strain>
    </source>
</reference>
<dbReference type="Proteomes" id="UP000606935">
    <property type="component" value="Unassembled WGS sequence"/>
</dbReference>
<comment type="caution">
    <text evidence="2">The sequence shown here is derived from an EMBL/GenBank/DDBJ whole genome shotgun (WGS) entry which is preliminary data.</text>
</comment>
<name>A0A918DHS2_9ALTE</name>
<sequence>MSKNSQHVVRSSDGGWAVKKGGSSKATKHFDTQQEAIDYGRKVAKNQNAEFYVHGRDGRIKEKDSYGNDPHPPKDKK</sequence>
<feature type="region of interest" description="Disordered" evidence="1">
    <location>
        <begin position="1"/>
        <end position="77"/>
    </location>
</feature>
<evidence type="ECO:0000256" key="1">
    <source>
        <dbReference type="SAM" id="MobiDB-lite"/>
    </source>
</evidence>
<evidence type="ECO:0000313" key="2">
    <source>
        <dbReference type="EMBL" id="GGO67749.1"/>
    </source>
</evidence>